<accession>A0A8S5TUB8</accession>
<reference evidence="1" key="1">
    <citation type="journal article" date="2021" name="Proc. Natl. Acad. Sci. U.S.A.">
        <title>A Catalog of Tens of Thousands of Viruses from Human Metagenomes Reveals Hidden Associations with Chronic Diseases.</title>
        <authorList>
            <person name="Tisza M.J."/>
            <person name="Buck C.B."/>
        </authorList>
    </citation>
    <scope>NUCLEOTIDE SEQUENCE</scope>
    <source>
        <strain evidence="1">CtWT735</strain>
    </source>
</reference>
<sequence length="38" mass="4530">MVKPVRRRPFYVLYLYHSPLGEILAGYFHRKGGTTYEN</sequence>
<evidence type="ECO:0000313" key="1">
    <source>
        <dbReference type="EMBL" id="DAF85796.1"/>
    </source>
</evidence>
<organism evidence="1">
    <name type="scientific">Siphoviridae sp. ctWT735</name>
    <dbReference type="NCBI Taxonomy" id="2825538"/>
    <lineage>
        <taxon>Viruses</taxon>
        <taxon>Duplodnaviria</taxon>
        <taxon>Heunggongvirae</taxon>
        <taxon>Uroviricota</taxon>
        <taxon>Caudoviricetes</taxon>
    </lineage>
</organism>
<protein>
    <submittedName>
        <fullName evidence="1">Uncharacterized protein</fullName>
    </submittedName>
</protein>
<name>A0A8S5TUB8_9CAUD</name>
<proteinExistence type="predicted"/>
<dbReference type="EMBL" id="BK015930">
    <property type="protein sequence ID" value="DAF85796.1"/>
    <property type="molecule type" value="Genomic_DNA"/>
</dbReference>